<keyword evidence="4" id="KW-0732">Signal</keyword>
<reference evidence="6 7" key="1">
    <citation type="submission" date="2018-11" db="EMBL/GenBank/DDBJ databases">
        <title>The genome draft of YIM 96095.</title>
        <authorList>
            <person name="Tang S.-K."/>
            <person name="Chunyu W.-X."/>
            <person name="Feng Y.-Z."/>
        </authorList>
    </citation>
    <scope>NUCLEOTIDE SEQUENCE [LARGE SCALE GENOMIC DNA]</scope>
    <source>
        <strain evidence="6 7">YIM 96095</strain>
    </source>
</reference>
<keyword evidence="7" id="KW-1185">Reference proteome</keyword>
<dbReference type="Pfam" id="PF02129">
    <property type="entry name" value="Peptidase_S15"/>
    <property type="match status" value="1"/>
</dbReference>
<evidence type="ECO:0000259" key="5">
    <source>
        <dbReference type="SMART" id="SM00939"/>
    </source>
</evidence>
<evidence type="ECO:0000313" key="6">
    <source>
        <dbReference type="EMBL" id="RNL87366.1"/>
    </source>
</evidence>
<evidence type="ECO:0000256" key="2">
    <source>
        <dbReference type="ARBA" id="ARBA00022801"/>
    </source>
</evidence>
<evidence type="ECO:0000313" key="7">
    <source>
        <dbReference type="Proteomes" id="UP000269198"/>
    </source>
</evidence>
<dbReference type="GO" id="GO:0052689">
    <property type="term" value="F:carboxylic ester hydrolase activity"/>
    <property type="evidence" value="ECO:0007669"/>
    <property type="project" value="UniProtKB-ARBA"/>
</dbReference>
<dbReference type="AlphaFoldDB" id="A0A3N0EHK4"/>
<protein>
    <submittedName>
        <fullName evidence="6">X-Pro dipeptidyl-peptidase</fullName>
    </submittedName>
</protein>
<proteinExistence type="inferred from homology"/>
<dbReference type="InterPro" id="IPR050261">
    <property type="entry name" value="FrsA_esterase"/>
</dbReference>
<feature type="compositionally biased region" description="Basic and acidic residues" evidence="3">
    <location>
        <begin position="500"/>
        <end position="515"/>
    </location>
</feature>
<feature type="signal peptide" evidence="4">
    <location>
        <begin position="1"/>
        <end position="27"/>
    </location>
</feature>
<feature type="region of interest" description="Disordered" evidence="3">
    <location>
        <begin position="497"/>
        <end position="531"/>
    </location>
</feature>
<dbReference type="SUPFAM" id="SSF49785">
    <property type="entry name" value="Galactose-binding domain-like"/>
    <property type="match status" value="1"/>
</dbReference>
<dbReference type="PANTHER" id="PTHR22946">
    <property type="entry name" value="DIENELACTONE HYDROLASE DOMAIN-CONTAINING PROTEIN-RELATED"/>
    <property type="match status" value="1"/>
</dbReference>
<evidence type="ECO:0000256" key="3">
    <source>
        <dbReference type="SAM" id="MobiDB-lite"/>
    </source>
</evidence>
<dbReference type="InterPro" id="IPR029058">
    <property type="entry name" value="AB_hydrolase_fold"/>
</dbReference>
<accession>A0A3N0EHK4</accession>
<comment type="caution">
    <text evidence="6">The sequence shown here is derived from an EMBL/GenBank/DDBJ whole genome shotgun (WGS) entry which is preliminary data.</text>
</comment>
<dbReference type="Gene3D" id="2.60.120.260">
    <property type="entry name" value="Galactose-binding domain-like"/>
    <property type="match status" value="1"/>
</dbReference>
<keyword evidence="2" id="KW-0378">Hydrolase</keyword>
<dbReference type="SUPFAM" id="SSF53474">
    <property type="entry name" value="alpha/beta-Hydrolases"/>
    <property type="match status" value="1"/>
</dbReference>
<feature type="domain" description="Xaa-Pro dipeptidyl-peptidase C-terminal" evidence="5">
    <location>
        <begin position="293"/>
        <end position="526"/>
    </location>
</feature>
<dbReference type="Gene3D" id="3.40.50.1820">
    <property type="entry name" value="alpha/beta hydrolase"/>
    <property type="match status" value="2"/>
</dbReference>
<comment type="similarity">
    <text evidence="1">Belongs to the AB hydrolase superfamily.</text>
</comment>
<dbReference type="InterPro" id="IPR013736">
    <property type="entry name" value="Xaa-Pro_dipept_C"/>
</dbReference>
<evidence type="ECO:0000256" key="1">
    <source>
        <dbReference type="ARBA" id="ARBA00008645"/>
    </source>
</evidence>
<sequence length="531" mass="56588">MRRTGTTAGCALSALALATALAPPAHASSSSLTFETIPGSGDVELSAISVTPETDGPHPLLVLPAAWSTHASWFTGAASKLAYESGYQVVAYTPRGFYDSGGEVEVAGPEDTADASAVIDWALDNTDADPETIGMGGISYGAGISLLTSASDERVDAVGAMSGWTDLEASLYPNETINFQAVELLLLAGELTGTPGETLEEARDHYREGDVEPVLEMAPERSAATKIDQINANDPAVMLAHPYNDGIFPVEQIPEFYEELETDKRMMLSPGDHSTPELFGAAGLPNPVWEDLTRWFDHHLKGEDNGIDAEDPVQLRENSKNGEWRTYPDWPSATADTETRYLEEPKRSMSHWQPTGGMSEEPAPGWGYSIDAGTGTTAHSGTILASGALTQFLDLPTSVSLPLVNRDRAGVWAGPEYPDGATVSGTPSVELEVTPTAEETSLFFYLYATTAYGTGELLTHKPYSLRDATPGEPTTVEVDLQSVVRDVAPGHHLSLVVDTDDPRYTGDSERGERVEISSPEDGSAALTVPLG</sequence>
<dbReference type="RefSeq" id="WP_123199231.1">
    <property type="nucleotide sequence ID" value="NZ_RJMB01000001.1"/>
</dbReference>
<evidence type="ECO:0000256" key="4">
    <source>
        <dbReference type="SAM" id="SignalP"/>
    </source>
</evidence>
<feature type="chain" id="PRO_5018212656" evidence="4">
    <location>
        <begin position="28"/>
        <end position="531"/>
    </location>
</feature>
<dbReference type="EMBL" id="RJMB01000001">
    <property type="protein sequence ID" value="RNL87366.1"/>
    <property type="molecule type" value="Genomic_DNA"/>
</dbReference>
<dbReference type="Pfam" id="PF08530">
    <property type="entry name" value="PepX_C"/>
    <property type="match status" value="1"/>
</dbReference>
<name>A0A3N0EHK4_9ACTN</name>
<dbReference type="InterPro" id="IPR008979">
    <property type="entry name" value="Galactose-bd-like_sf"/>
</dbReference>
<gene>
    <name evidence="6" type="ORF">EFW17_00605</name>
</gene>
<organism evidence="6 7">
    <name type="scientific">Halostreptopolyspora alba</name>
    <dbReference type="NCBI Taxonomy" id="2487137"/>
    <lineage>
        <taxon>Bacteria</taxon>
        <taxon>Bacillati</taxon>
        <taxon>Actinomycetota</taxon>
        <taxon>Actinomycetes</taxon>
        <taxon>Streptosporangiales</taxon>
        <taxon>Nocardiopsidaceae</taxon>
        <taxon>Halostreptopolyspora</taxon>
    </lineage>
</organism>
<dbReference type="OrthoDB" id="3276960at2"/>
<dbReference type="Proteomes" id="UP000269198">
    <property type="component" value="Unassembled WGS sequence"/>
</dbReference>
<dbReference type="InterPro" id="IPR000383">
    <property type="entry name" value="Xaa-Pro-like_dom"/>
</dbReference>
<dbReference type="GO" id="GO:0008239">
    <property type="term" value="F:dipeptidyl-peptidase activity"/>
    <property type="evidence" value="ECO:0007669"/>
    <property type="project" value="InterPro"/>
</dbReference>
<dbReference type="SMART" id="SM00939">
    <property type="entry name" value="PepX_C"/>
    <property type="match status" value="1"/>
</dbReference>
<dbReference type="PANTHER" id="PTHR22946:SF9">
    <property type="entry name" value="POLYKETIDE TRANSFERASE AF380"/>
    <property type="match status" value="1"/>
</dbReference>